<dbReference type="EMBL" id="BOPH01000062">
    <property type="protein sequence ID" value="GIJ69473.1"/>
    <property type="molecule type" value="Genomic_DNA"/>
</dbReference>
<gene>
    <name evidence="3" type="ORF">Voc01_043900</name>
</gene>
<sequence>MRIFKSLTVATAVTAVLLAAGCTSDDDDPQSSSGPKSTKSSTPTAAESSAAAAATSDLNAAVQELTRTSYKYTMKAGDAASNGTVDPAAKQSSMTVTVVEFKTEVLIVDPDLYVRIKGLGLPGLDENKWLKIDRTKIKSFAALGIRDVNDPTGVNTLAKTIATIQKTGDRSYKGTLDLTKGSDAFGLDEAAIRALAEKARAIPFEATVNEGNKLATWKMTIPAYGAEKETTFDLAYTEHGGSFPVARPPANQTATPPQTVYDMLQA</sequence>
<evidence type="ECO:0008006" key="5">
    <source>
        <dbReference type="Google" id="ProtNLM"/>
    </source>
</evidence>
<comment type="caution">
    <text evidence="3">The sequence shown here is derived from an EMBL/GenBank/DDBJ whole genome shotgun (WGS) entry which is preliminary data.</text>
</comment>
<evidence type="ECO:0000313" key="4">
    <source>
        <dbReference type="Proteomes" id="UP000635606"/>
    </source>
</evidence>
<evidence type="ECO:0000256" key="1">
    <source>
        <dbReference type="SAM" id="MobiDB-lite"/>
    </source>
</evidence>
<protein>
    <recommendedName>
        <fullName evidence="5">Lipoprotein</fullName>
    </recommendedName>
</protein>
<dbReference type="Proteomes" id="UP000635606">
    <property type="component" value="Unassembled WGS sequence"/>
</dbReference>
<feature type="chain" id="PRO_5039569911" description="Lipoprotein" evidence="2">
    <location>
        <begin position="26"/>
        <end position="266"/>
    </location>
</feature>
<keyword evidence="2" id="KW-0732">Signal</keyword>
<keyword evidence="4" id="KW-1185">Reference proteome</keyword>
<proteinExistence type="predicted"/>
<dbReference type="PROSITE" id="PS51257">
    <property type="entry name" value="PROKAR_LIPOPROTEIN"/>
    <property type="match status" value="1"/>
</dbReference>
<reference evidence="3" key="1">
    <citation type="submission" date="2021-01" db="EMBL/GenBank/DDBJ databases">
        <title>Whole genome shotgun sequence of Virgisporangium ochraceum NBRC 16418.</title>
        <authorList>
            <person name="Komaki H."/>
            <person name="Tamura T."/>
        </authorList>
    </citation>
    <scope>NUCLEOTIDE SEQUENCE</scope>
    <source>
        <strain evidence="3">NBRC 16418</strain>
    </source>
</reference>
<dbReference type="RefSeq" id="WP_203929394.1">
    <property type="nucleotide sequence ID" value="NZ_BOPH01000062.1"/>
</dbReference>
<feature type="compositionally biased region" description="Low complexity" evidence="1">
    <location>
        <begin position="30"/>
        <end position="50"/>
    </location>
</feature>
<feature type="region of interest" description="Disordered" evidence="1">
    <location>
        <begin position="23"/>
        <end position="50"/>
    </location>
</feature>
<accession>A0A8J3ZWK7</accession>
<evidence type="ECO:0000313" key="3">
    <source>
        <dbReference type="EMBL" id="GIJ69473.1"/>
    </source>
</evidence>
<feature type="signal peptide" evidence="2">
    <location>
        <begin position="1"/>
        <end position="25"/>
    </location>
</feature>
<dbReference type="AlphaFoldDB" id="A0A8J3ZWK7"/>
<dbReference type="Gene3D" id="2.50.20.20">
    <property type="match status" value="1"/>
</dbReference>
<organism evidence="3 4">
    <name type="scientific">Virgisporangium ochraceum</name>
    <dbReference type="NCBI Taxonomy" id="65505"/>
    <lineage>
        <taxon>Bacteria</taxon>
        <taxon>Bacillati</taxon>
        <taxon>Actinomycetota</taxon>
        <taxon>Actinomycetes</taxon>
        <taxon>Micromonosporales</taxon>
        <taxon>Micromonosporaceae</taxon>
        <taxon>Virgisporangium</taxon>
    </lineage>
</organism>
<name>A0A8J3ZWK7_9ACTN</name>
<evidence type="ECO:0000256" key="2">
    <source>
        <dbReference type="SAM" id="SignalP"/>
    </source>
</evidence>